<protein>
    <submittedName>
        <fullName evidence="1">GNAT family acetyltransferase</fullName>
    </submittedName>
</protein>
<name>A0ABR7MYE6_9FIRM</name>
<sequence length="107" mass="12968">MNSRKSIYDIKSFYNKKAVLKASFQGMRYQLEQYKDPEQEEAEPVLRVTIWPEPFCFEKTPDKKKTVKEFVYTEDGLDEAYDWLCQIYDERIEEWTEARDNPYKGLF</sequence>
<dbReference type="Proteomes" id="UP000606193">
    <property type="component" value="Unassembled WGS sequence"/>
</dbReference>
<organism evidence="1 2">
    <name type="scientific">Jutongia huaianensis</name>
    <dbReference type="NCBI Taxonomy" id="2763668"/>
    <lineage>
        <taxon>Bacteria</taxon>
        <taxon>Bacillati</taxon>
        <taxon>Bacillota</taxon>
        <taxon>Clostridia</taxon>
        <taxon>Lachnospirales</taxon>
        <taxon>Lachnospiraceae</taxon>
        <taxon>Jutongia</taxon>
    </lineage>
</organism>
<proteinExistence type="predicted"/>
<gene>
    <name evidence="1" type="ORF">H8704_01960</name>
</gene>
<accession>A0ABR7MYE6</accession>
<dbReference type="EMBL" id="JACRSX010000001">
    <property type="protein sequence ID" value="MBC8561407.1"/>
    <property type="molecule type" value="Genomic_DNA"/>
</dbReference>
<reference evidence="1 2" key="1">
    <citation type="submission" date="2020-08" db="EMBL/GenBank/DDBJ databases">
        <title>Genome public.</title>
        <authorList>
            <person name="Liu C."/>
            <person name="Sun Q."/>
        </authorList>
    </citation>
    <scope>NUCLEOTIDE SEQUENCE [LARGE SCALE GENOMIC DNA]</scope>
    <source>
        <strain evidence="1 2">NSJ-37</strain>
    </source>
</reference>
<dbReference type="RefSeq" id="WP_022463669.1">
    <property type="nucleotide sequence ID" value="NZ_JACRSX010000001.1"/>
</dbReference>
<evidence type="ECO:0000313" key="2">
    <source>
        <dbReference type="Proteomes" id="UP000606193"/>
    </source>
</evidence>
<evidence type="ECO:0000313" key="1">
    <source>
        <dbReference type="EMBL" id="MBC8561407.1"/>
    </source>
</evidence>
<keyword evidence="2" id="KW-1185">Reference proteome</keyword>
<comment type="caution">
    <text evidence="1">The sequence shown here is derived from an EMBL/GenBank/DDBJ whole genome shotgun (WGS) entry which is preliminary data.</text>
</comment>